<accession>K5CEP8</accession>
<proteinExistence type="predicted"/>
<reference evidence="1 2" key="1">
    <citation type="journal article" date="2013" name="Mar. Genomics">
        <title>Expression of sulfatases in Rhodopirellula baltica and the diversity of sulfatases in the genus Rhodopirellula.</title>
        <authorList>
            <person name="Wegner C.E."/>
            <person name="Richter-Heitmann T."/>
            <person name="Klindworth A."/>
            <person name="Klockow C."/>
            <person name="Richter M."/>
            <person name="Achstetter T."/>
            <person name="Glockner F.O."/>
            <person name="Harder J."/>
        </authorList>
    </citation>
    <scope>NUCLEOTIDE SEQUENCE [LARGE SCALE GENOMIC DNA]</scope>
    <source>
        <strain evidence="1 2">SH28</strain>
    </source>
</reference>
<evidence type="ECO:0000313" key="2">
    <source>
        <dbReference type="Proteomes" id="UP000007993"/>
    </source>
</evidence>
<organism evidence="1 2">
    <name type="scientific">Rhodopirellula baltica SH28</name>
    <dbReference type="NCBI Taxonomy" id="993517"/>
    <lineage>
        <taxon>Bacteria</taxon>
        <taxon>Pseudomonadati</taxon>
        <taxon>Planctomycetota</taxon>
        <taxon>Planctomycetia</taxon>
        <taxon>Pirellulales</taxon>
        <taxon>Pirellulaceae</taxon>
        <taxon>Rhodopirellula</taxon>
    </lineage>
</organism>
<dbReference type="Proteomes" id="UP000007993">
    <property type="component" value="Unassembled WGS sequence"/>
</dbReference>
<evidence type="ECO:0000313" key="1">
    <source>
        <dbReference type="EMBL" id="EKK02290.1"/>
    </source>
</evidence>
<gene>
    <name evidence="1" type="ORF">RBSH_02326</name>
</gene>
<dbReference type="AlphaFoldDB" id="K5CEP8"/>
<sequence>MAAMLETFANGQWFAAHMSNRRTSTCLRFCLRVFRLATDFCLCSEL</sequence>
<name>K5CEP8_RHOBT</name>
<protein>
    <submittedName>
        <fullName evidence="1">Uncharacterized protein</fullName>
    </submittedName>
</protein>
<comment type="caution">
    <text evidence="1">The sequence shown here is derived from an EMBL/GenBank/DDBJ whole genome shotgun (WGS) entry which is preliminary data.</text>
</comment>
<dbReference type="EMBL" id="AMCW01000063">
    <property type="protein sequence ID" value="EKK02290.1"/>
    <property type="molecule type" value="Genomic_DNA"/>
</dbReference>